<name>A0AAD8NML8_TARER</name>
<protein>
    <submittedName>
        <fullName evidence="1">Uncharacterized protein</fullName>
    </submittedName>
</protein>
<comment type="caution">
    <text evidence="1">The sequence shown here is derived from an EMBL/GenBank/DDBJ whole genome shotgun (WGS) entry which is preliminary data.</text>
</comment>
<accession>A0AAD8NML8</accession>
<organism evidence="1 2">
    <name type="scientific">Tagetes erecta</name>
    <name type="common">African marigold</name>
    <dbReference type="NCBI Taxonomy" id="13708"/>
    <lineage>
        <taxon>Eukaryota</taxon>
        <taxon>Viridiplantae</taxon>
        <taxon>Streptophyta</taxon>
        <taxon>Embryophyta</taxon>
        <taxon>Tracheophyta</taxon>
        <taxon>Spermatophyta</taxon>
        <taxon>Magnoliopsida</taxon>
        <taxon>eudicotyledons</taxon>
        <taxon>Gunneridae</taxon>
        <taxon>Pentapetalae</taxon>
        <taxon>asterids</taxon>
        <taxon>campanulids</taxon>
        <taxon>Asterales</taxon>
        <taxon>Asteraceae</taxon>
        <taxon>Asteroideae</taxon>
        <taxon>Heliantheae alliance</taxon>
        <taxon>Tageteae</taxon>
        <taxon>Tagetes</taxon>
    </lineage>
</organism>
<keyword evidence="2" id="KW-1185">Reference proteome</keyword>
<sequence>MATFLSTSSTSLSPITIMPPISATTATTNNRRRLWRLRKTKKLPTVRLGGQKQSGSGSGSAMVRMIKRINMRWMKLKKARVLKKLKEYYLCVLKDLTENDRSFEKSHHHQQLLLMETSFAVPVMGIPINSFR</sequence>
<dbReference type="EMBL" id="JAUHHV010000008">
    <property type="protein sequence ID" value="KAK1414227.1"/>
    <property type="molecule type" value="Genomic_DNA"/>
</dbReference>
<proteinExistence type="predicted"/>
<dbReference type="AlphaFoldDB" id="A0AAD8NML8"/>
<evidence type="ECO:0000313" key="2">
    <source>
        <dbReference type="Proteomes" id="UP001229421"/>
    </source>
</evidence>
<dbReference type="Proteomes" id="UP001229421">
    <property type="component" value="Unassembled WGS sequence"/>
</dbReference>
<evidence type="ECO:0000313" key="1">
    <source>
        <dbReference type="EMBL" id="KAK1414227.1"/>
    </source>
</evidence>
<dbReference type="PANTHER" id="PTHR34788">
    <property type="entry name" value="F15I1.22"/>
    <property type="match status" value="1"/>
</dbReference>
<gene>
    <name evidence="1" type="ORF">QVD17_29969</name>
</gene>
<dbReference type="PANTHER" id="PTHR34788:SF4">
    <property type="entry name" value="F15I1.22"/>
    <property type="match status" value="1"/>
</dbReference>
<reference evidence="1" key="1">
    <citation type="journal article" date="2023" name="bioRxiv">
        <title>Improved chromosome-level genome assembly for marigold (Tagetes erecta).</title>
        <authorList>
            <person name="Jiang F."/>
            <person name="Yuan L."/>
            <person name="Wang S."/>
            <person name="Wang H."/>
            <person name="Xu D."/>
            <person name="Wang A."/>
            <person name="Fan W."/>
        </authorList>
    </citation>
    <scope>NUCLEOTIDE SEQUENCE</scope>
    <source>
        <strain evidence="1">WSJ</strain>
        <tissue evidence="1">Leaf</tissue>
    </source>
</reference>